<dbReference type="PANTHER" id="PTHR14614">
    <property type="entry name" value="HEPATOCELLULAR CARCINOMA-ASSOCIATED ANTIGEN"/>
    <property type="match status" value="1"/>
</dbReference>
<dbReference type="EMBL" id="HBIJ01011607">
    <property type="protein sequence ID" value="CAE0367176.1"/>
    <property type="molecule type" value="Transcribed_RNA"/>
</dbReference>
<dbReference type="InterPro" id="IPR029063">
    <property type="entry name" value="SAM-dependent_MTases_sf"/>
</dbReference>
<gene>
    <name evidence="1" type="ORF">ALAG00032_LOCUS7925</name>
</gene>
<evidence type="ECO:0008006" key="2">
    <source>
        <dbReference type="Google" id="ProtNLM"/>
    </source>
</evidence>
<dbReference type="AlphaFoldDB" id="A0A7S3JWJ6"/>
<reference evidence="1" key="1">
    <citation type="submission" date="2021-01" db="EMBL/GenBank/DDBJ databases">
        <authorList>
            <person name="Corre E."/>
            <person name="Pelletier E."/>
            <person name="Niang G."/>
            <person name="Scheremetjew M."/>
            <person name="Finn R."/>
            <person name="Kale V."/>
            <person name="Holt S."/>
            <person name="Cochrane G."/>
            <person name="Meng A."/>
            <person name="Brown T."/>
            <person name="Cohen L."/>
        </authorList>
    </citation>
    <scope>NUCLEOTIDE SEQUENCE</scope>
    <source>
        <strain evidence="1">CCMP1510</strain>
    </source>
</reference>
<name>A0A7S3JWJ6_9STRA</name>
<dbReference type="InterPro" id="IPR019410">
    <property type="entry name" value="Methyltransf_16"/>
</dbReference>
<dbReference type="Pfam" id="PF10294">
    <property type="entry name" value="Methyltransf_16"/>
    <property type="match status" value="1"/>
</dbReference>
<organism evidence="1">
    <name type="scientific">Aureoumbra lagunensis</name>
    <dbReference type="NCBI Taxonomy" id="44058"/>
    <lineage>
        <taxon>Eukaryota</taxon>
        <taxon>Sar</taxon>
        <taxon>Stramenopiles</taxon>
        <taxon>Ochrophyta</taxon>
        <taxon>Pelagophyceae</taxon>
        <taxon>Pelagomonadales</taxon>
        <taxon>Aureoumbra</taxon>
    </lineage>
</organism>
<protein>
    <recommendedName>
        <fullName evidence="2">Calmodulin-lysine N-methyltransferase</fullName>
    </recommendedName>
</protein>
<dbReference type="SUPFAM" id="SSF53335">
    <property type="entry name" value="S-adenosyl-L-methionine-dependent methyltransferases"/>
    <property type="match status" value="1"/>
</dbReference>
<accession>A0A7S3JWJ6</accession>
<proteinExistence type="predicted"/>
<dbReference type="Gene3D" id="3.40.50.150">
    <property type="entry name" value="Vaccinia Virus protein VP39"/>
    <property type="match status" value="1"/>
</dbReference>
<sequence length="277" mass="30904">MYSGRTYTPSGFSVLCVHSEIFERPHETRLIRHPRYPYGCTHFLHPSPLFRAEVSIKIPGVPFTLSVLQRQTFKDRGDDTGFACWRASTVLASYLVVHRNTFAMNISAIELGCGVGAIVSSVAAWLGFEVDATDGSEQVLIDAQNSIDVAAQASGYTVKCIFKFEWNKEQADHLVKSRGGKKYQLILGSEIVYSLRSQSASLAHANFSQLVATLDALLADDGQILLAWNPRSQLESIFYDILFSYNLLSSPLDLNMLNLHHAQTDGIKLIRITRRFT</sequence>
<evidence type="ECO:0000313" key="1">
    <source>
        <dbReference type="EMBL" id="CAE0367176.1"/>
    </source>
</evidence>